<keyword evidence="2" id="KW-1185">Reference proteome</keyword>
<dbReference type="RefSeq" id="WP_309804183.1">
    <property type="nucleotide sequence ID" value="NZ_JAVDRD010000001.1"/>
</dbReference>
<dbReference type="EMBL" id="JAVDRD010000001">
    <property type="protein sequence ID" value="MDR6509430.1"/>
    <property type="molecule type" value="Genomic_DNA"/>
</dbReference>
<dbReference type="Proteomes" id="UP001184150">
    <property type="component" value="Unassembled WGS sequence"/>
</dbReference>
<reference evidence="1 2" key="1">
    <citation type="submission" date="2023-07" db="EMBL/GenBank/DDBJ databases">
        <title>Sorghum-associated microbial communities from plants grown in Nebraska, USA.</title>
        <authorList>
            <person name="Schachtman D."/>
        </authorList>
    </citation>
    <scope>NUCLEOTIDE SEQUENCE [LARGE SCALE GENOMIC DNA]</scope>
    <source>
        <strain evidence="1 2">DS1027</strain>
    </source>
</reference>
<evidence type="ECO:0000313" key="2">
    <source>
        <dbReference type="Proteomes" id="UP001184150"/>
    </source>
</evidence>
<protein>
    <submittedName>
        <fullName evidence="1">Uncharacterized protein</fullName>
    </submittedName>
</protein>
<evidence type="ECO:0000313" key="1">
    <source>
        <dbReference type="EMBL" id="MDR6509430.1"/>
    </source>
</evidence>
<accession>A0ABU1MGG5</accession>
<gene>
    <name evidence="1" type="ORF">J2792_000270</name>
</gene>
<sequence length="87" mass="9301">MAFAFPFRGTVNAAAHGAEAPLRWNDIEALPVHCAVLAMAVLAWLAINEEGQTLQLALAKVIGIIGCIALRRAWLGMDRPDGPALRP</sequence>
<name>A0ABU1MGG5_9SPHN</name>
<comment type="caution">
    <text evidence="1">The sequence shown here is derived from an EMBL/GenBank/DDBJ whole genome shotgun (WGS) entry which is preliminary data.</text>
</comment>
<proteinExistence type="predicted"/>
<organism evidence="1 2">
    <name type="scientific">Novosphingobium capsulatum</name>
    <dbReference type="NCBI Taxonomy" id="13688"/>
    <lineage>
        <taxon>Bacteria</taxon>
        <taxon>Pseudomonadati</taxon>
        <taxon>Pseudomonadota</taxon>
        <taxon>Alphaproteobacteria</taxon>
        <taxon>Sphingomonadales</taxon>
        <taxon>Sphingomonadaceae</taxon>
        <taxon>Novosphingobium</taxon>
    </lineage>
</organism>